<dbReference type="InterPro" id="IPR050164">
    <property type="entry name" value="Peptidase_C19"/>
</dbReference>
<sequence>MVVSEKRWIESSIFSKSFKVEGKANDVDVQHDIDEYLDYLFRHLFSNLRGSSNPSLLNICFGVTLTNEIKSATKDVPYLSEKEEVFFKIPTDISTGSLKESLNSLMSPDQLEGESGMWSEEADKRINCTRRYRLTDLSNCIIFSLKRFEYVSGNRKKVNSKFSFPLSLNMKEWVEDSSRPGDYYEYELSGIIVHAGNSETGHYYSFIKQADDSGKMHWYRFDDVSVEPWNVKNIERDCFGGTEENKNACVLFYQRKQPSEVFWDETENIEGIPKRLYQEVQRENMALFQDRQYFNYTYSEFMLQMSWKLPTALVNYKRPNNSRNDPFTHFQILTRYLLEILIHSGEKSLFSRFVPVMRSIFNGNSDCARYFLLFTLKASGSEIHSTYPHDCNILKKVLLECKEEHLRISFVDLVVAALAVLSPREWKEKVWGKPKILKDETIYGTSLNPGDEMEGFSVCCQVMQSLFTMIDASRSVWPQFKQYFEIIRDFAMMDFYHRDYLREQFVIRELHDYFMNSRSGRPRAPIMDSDYFPDLRNFQEILEVILRGAKTERFPPNIEDDDFYRTPWSMPSRLNAQLHPHELSHLYDTKLFFHMIEMDYNYESMSRVVRHVCWNCEERSTKVVLTLVENIKSQVTEYKMMHIVPTKLNALLKTLHAVLSLNDTLKSQRIHWTLSPHKIHYESHHGITDTTGLLGVLRSEDKQVTQLMSFILYLALQNKTDLVSEPMHSVYSYLIHRRSEVYWMKDYLTSKIEASNEQLPKGISEKDYEVAVKELLDTPFINYPITPNALFAIVSKLCEESSMLDDIPPFWKTQEVTYLKQIEELKARIEREKAAIAELQESLANAQKNSRATYPDIPPPDENGVWKNGTKTATQQNQTVAGHRRATSDPIPETVVAESQAIVVAGPSPRVPPRPNHPIPVPMGTNPANPPVYGPHRPNSPVNSPSPSTEDPAEPNNAKSLIQKMKEIFSDYDEGLLKIALKAANWDTERAVDNMFDSNRVAEYQRQAHLGS</sequence>
<keyword evidence="1" id="KW-0175">Coiled coil</keyword>
<reference evidence="4" key="1">
    <citation type="journal article" date="2020" name="J. Eukaryot. Microbiol.">
        <title>De novo Sequencing, Assembly and Annotation of the Transcriptome for the Free-Living Testate Amoeba Arcella intermedia.</title>
        <authorList>
            <person name="Ribeiro G.M."/>
            <person name="Porfirio-Sousa A.L."/>
            <person name="Maurer-Alcala X.X."/>
            <person name="Katz L.A."/>
            <person name="Lahr D.J.G."/>
        </authorList>
    </citation>
    <scope>NUCLEOTIDE SEQUENCE</scope>
</reference>
<dbReference type="Gene3D" id="3.90.70.10">
    <property type="entry name" value="Cysteine proteinases"/>
    <property type="match status" value="1"/>
</dbReference>
<proteinExistence type="predicted"/>
<organism evidence="4">
    <name type="scientific">Arcella intermedia</name>
    <dbReference type="NCBI Taxonomy" id="1963864"/>
    <lineage>
        <taxon>Eukaryota</taxon>
        <taxon>Amoebozoa</taxon>
        <taxon>Tubulinea</taxon>
        <taxon>Elardia</taxon>
        <taxon>Arcellinida</taxon>
        <taxon>Sphaerothecina</taxon>
        <taxon>Arcellidae</taxon>
        <taxon>Arcella</taxon>
    </lineage>
</organism>
<dbReference type="GO" id="GO:0005634">
    <property type="term" value="C:nucleus"/>
    <property type="evidence" value="ECO:0007669"/>
    <property type="project" value="TreeGrafter"/>
</dbReference>
<evidence type="ECO:0000313" key="4">
    <source>
        <dbReference type="EMBL" id="NDV29252.1"/>
    </source>
</evidence>
<dbReference type="CDD" id="cd14279">
    <property type="entry name" value="CUE"/>
    <property type="match status" value="1"/>
</dbReference>
<feature type="region of interest" description="Disordered" evidence="2">
    <location>
        <begin position="906"/>
        <end position="956"/>
    </location>
</feature>
<protein>
    <recommendedName>
        <fullName evidence="3">USP domain-containing protein</fullName>
    </recommendedName>
</protein>
<dbReference type="EMBL" id="GIBP01000283">
    <property type="protein sequence ID" value="NDV29252.1"/>
    <property type="molecule type" value="Transcribed_RNA"/>
</dbReference>
<dbReference type="Pfam" id="PF00443">
    <property type="entry name" value="UCH"/>
    <property type="match status" value="1"/>
</dbReference>
<dbReference type="InterPro" id="IPR018200">
    <property type="entry name" value="USP_CS"/>
</dbReference>
<evidence type="ECO:0000256" key="1">
    <source>
        <dbReference type="SAM" id="Coils"/>
    </source>
</evidence>
<dbReference type="PROSITE" id="PS50235">
    <property type="entry name" value="USP_3"/>
    <property type="match status" value="1"/>
</dbReference>
<dbReference type="InterPro" id="IPR001394">
    <property type="entry name" value="Peptidase_C19_UCH"/>
</dbReference>
<dbReference type="PROSITE" id="PS00973">
    <property type="entry name" value="USP_2"/>
    <property type="match status" value="1"/>
</dbReference>
<dbReference type="GO" id="GO:0005829">
    <property type="term" value="C:cytosol"/>
    <property type="evidence" value="ECO:0007669"/>
    <property type="project" value="TreeGrafter"/>
</dbReference>
<dbReference type="InterPro" id="IPR038765">
    <property type="entry name" value="Papain-like_cys_pep_sf"/>
</dbReference>
<name>A0A6B2KX58_9EUKA</name>
<evidence type="ECO:0000256" key="2">
    <source>
        <dbReference type="SAM" id="MobiDB-lite"/>
    </source>
</evidence>
<evidence type="ECO:0000259" key="3">
    <source>
        <dbReference type="PROSITE" id="PS50235"/>
    </source>
</evidence>
<feature type="domain" description="USP" evidence="3">
    <location>
        <begin position="1"/>
        <end position="256"/>
    </location>
</feature>
<dbReference type="AlphaFoldDB" id="A0A6B2KX58"/>
<feature type="coiled-coil region" evidence="1">
    <location>
        <begin position="815"/>
        <end position="849"/>
    </location>
</feature>
<dbReference type="PANTHER" id="PTHR24006">
    <property type="entry name" value="UBIQUITIN CARBOXYL-TERMINAL HYDROLASE"/>
    <property type="match status" value="1"/>
</dbReference>
<feature type="compositionally biased region" description="Low complexity" evidence="2">
    <location>
        <begin position="939"/>
        <end position="948"/>
    </location>
</feature>
<feature type="compositionally biased region" description="Pro residues" evidence="2">
    <location>
        <begin position="909"/>
        <end position="921"/>
    </location>
</feature>
<dbReference type="GO" id="GO:0004843">
    <property type="term" value="F:cysteine-type deubiquitinase activity"/>
    <property type="evidence" value="ECO:0007669"/>
    <property type="project" value="InterPro"/>
</dbReference>
<dbReference type="SUPFAM" id="SSF54001">
    <property type="entry name" value="Cysteine proteinases"/>
    <property type="match status" value="1"/>
</dbReference>
<accession>A0A6B2KX58</accession>
<dbReference type="GO" id="GO:0016579">
    <property type="term" value="P:protein deubiquitination"/>
    <property type="evidence" value="ECO:0007669"/>
    <property type="project" value="InterPro"/>
</dbReference>
<dbReference type="InterPro" id="IPR028889">
    <property type="entry name" value="USP"/>
</dbReference>